<dbReference type="AlphaFoldDB" id="A0AA39LMA1"/>
<organism evidence="4 5">
    <name type="scientific">Steinernema hermaphroditum</name>
    <dbReference type="NCBI Taxonomy" id="289476"/>
    <lineage>
        <taxon>Eukaryota</taxon>
        <taxon>Metazoa</taxon>
        <taxon>Ecdysozoa</taxon>
        <taxon>Nematoda</taxon>
        <taxon>Chromadorea</taxon>
        <taxon>Rhabditida</taxon>
        <taxon>Tylenchina</taxon>
        <taxon>Panagrolaimomorpha</taxon>
        <taxon>Strongyloidoidea</taxon>
        <taxon>Steinernematidae</taxon>
        <taxon>Steinernema</taxon>
    </lineage>
</organism>
<proteinExistence type="predicted"/>
<dbReference type="Proteomes" id="UP001175271">
    <property type="component" value="Unassembled WGS sequence"/>
</dbReference>
<protein>
    <submittedName>
        <fullName evidence="4">Uncharacterized protein</fullName>
    </submittedName>
</protein>
<evidence type="ECO:0000256" key="1">
    <source>
        <dbReference type="SAM" id="Coils"/>
    </source>
</evidence>
<name>A0AA39LMA1_9BILA</name>
<keyword evidence="3" id="KW-0812">Transmembrane</keyword>
<feature type="coiled-coil region" evidence="1">
    <location>
        <begin position="309"/>
        <end position="343"/>
    </location>
</feature>
<evidence type="ECO:0000313" key="4">
    <source>
        <dbReference type="EMBL" id="KAK0402961.1"/>
    </source>
</evidence>
<keyword evidence="1" id="KW-0175">Coiled coil</keyword>
<evidence type="ECO:0000256" key="2">
    <source>
        <dbReference type="SAM" id="MobiDB-lite"/>
    </source>
</evidence>
<keyword evidence="3" id="KW-1133">Transmembrane helix</keyword>
<accession>A0AA39LMA1</accession>
<gene>
    <name evidence="4" type="ORF">QR680_016638</name>
</gene>
<dbReference type="EMBL" id="JAUCMV010000004">
    <property type="protein sequence ID" value="KAK0402961.1"/>
    <property type="molecule type" value="Genomic_DNA"/>
</dbReference>
<comment type="caution">
    <text evidence="4">The sequence shown here is derived from an EMBL/GenBank/DDBJ whole genome shotgun (WGS) entry which is preliminary data.</text>
</comment>
<feature type="region of interest" description="Disordered" evidence="2">
    <location>
        <begin position="24"/>
        <end position="81"/>
    </location>
</feature>
<sequence>MVSSIEPSLMQKLTTWFEDRLSLRRRSFARRSDKKPAAAPPKASRSAAPKIRYSASSVASPPPAPPPPLSKPTAIAPPLPAMSQSVQGDLLTTSWSGSATMSGSLRSTRQKIRTNPWITREQFSTSTLMGNSFYRTINEAKRFDSLDVSTCSSGYGSQDSSPECSVHSPDWQPSSKLTIGTTFRDVAVDCHSIDVDEALCLDEEVAAVDDEAIYHEIESYNRLSMQWDDDGFRLVSTRSEVPPRAESPIYAQPFEVFPDDDWAQCSTVSSSFTRLHENVYAEVGGVVARPKPQFHPPPPPAVDFSDEEVEKEMKFLEELDQQIAELKAQSSAIEQLVAEARCRRQYRTLHYPIPMFLSNTQEEIICNSETMQEQSDSAEPVALNWVEEILSPVVFGAFIVYFGSALSKGGNSATLPPFVLFICFIISILWLIMENSDFFPRNDSVTVHDD</sequence>
<evidence type="ECO:0000313" key="5">
    <source>
        <dbReference type="Proteomes" id="UP001175271"/>
    </source>
</evidence>
<evidence type="ECO:0000256" key="3">
    <source>
        <dbReference type="SAM" id="Phobius"/>
    </source>
</evidence>
<keyword evidence="5" id="KW-1185">Reference proteome</keyword>
<feature type="transmembrane region" description="Helical" evidence="3">
    <location>
        <begin position="389"/>
        <end position="406"/>
    </location>
</feature>
<feature type="transmembrane region" description="Helical" evidence="3">
    <location>
        <begin position="413"/>
        <end position="433"/>
    </location>
</feature>
<reference evidence="4" key="1">
    <citation type="submission" date="2023-06" db="EMBL/GenBank/DDBJ databases">
        <title>Genomic analysis of the entomopathogenic nematode Steinernema hermaphroditum.</title>
        <authorList>
            <person name="Schwarz E.M."/>
            <person name="Heppert J.K."/>
            <person name="Baniya A."/>
            <person name="Schwartz H.T."/>
            <person name="Tan C.-H."/>
            <person name="Antoshechkin I."/>
            <person name="Sternberg P.W."/>
            <person name="Goodrich-Blair H."/>
            <person name="Dillman A.R."/>
        </authorList>
    </citation>
    <scope>NUCLEOTIDE SEQUENCE</scope>
    <source>
        <strain evidence="4">PS9179</strain>
        <tissue evidence="4">Whole animal</tissue>
    </source>
</reference>
<keyword evidence="3" id="KW-0472">Membrane</keyword>
<feature type="compositionally biased region" description="Low complexity" evidence="2">
    <location>
        <begin position="40"/>
        <end position="59"/>
    </location>
</feature>
<feature type="compositionally biased region" description="Pro residues" evidence="2">
    <location>
        <begin position="60"/>
        <end position="80"/>
    </location>
</feature>